<proteinExistence type="predicted"/>
<dbReference type="Proteomes" id="UP000793456">
    <property type="component" value="Chromosome VI"/>
</dbReference>
<comment type="caution">
    <text evidence="1">The sequence shown here is derived from an EMBL/GenBank/DDBJ whole genome shotgun (WGS) entry which is preliminary data.</text>
</comment>
<evidence type="ECO:0000313" key="2">
    <source>
        <dbReference type="Proteomes" id="UP000793456"/>
    </source>
</evidence>
<dbReference type="EMBL" id="CM011679">
    <property type="protein sequence ID" value="TMS17918.1"/>
    <property type="molecule type" value="Genomic_DNA"/>
</dbReference>
<keyword evidence="2" id="KW-1185">Reference proteome</keyword>
<protein>
    <submittedName>
        <fullName evidence="1">Uncharacterized protein</fullName>
    </submittedName>
</protein>
<accession>A0ACD3RH09</accession>
<name>A0ACD3RH09_LARCR</name>
<gene>
    <name evidence="1" type="ORF">E3U43_010244</name>
</gene>
<evidence type="ECO:0000313" key="1">
    <source>
        <dbReference type="EMBL" id="TMS17918.1"/>
    </source>
</evidence>
<organism evidence="1 2">
    <name type="scientific">Larimichthys crocea</name>
    <name type="common">Large yellow croaker</name>
    <name type="synonym">Pseudosciaena crocea</name>
    <dbReference type="NCBI Taxonomy" id="215358"/>
    <lineage>
        <taxon>Eukaryota</taxon>
        <taxon>Metazoa</taxon>
        <taxon>Chordata</taxon>
        <taxon>Craniata</taxon>
        <taxon>Vertebrata</taxon>
        <taxon>Euteleostomi</taxon>
        <taxon>Actinopterygii</taxon>
        <taxon>Neopterygii</taxon>
        <taxon>Teleostei</taxon>
        <taxon>Neoteleostei</taxon>
        <taxon>Acanthomorphata</taxon>
        <taxon>Eupercaria</taxon>
        <taxon>Sciaenidae</taxon>
        <taxon>Larimichthys</taxon>
    </lineage>
</organism>
<sequence>MVPDMLKYIQIHCHQLLADMDQVSIFPLEAGDVCGLKIHGLAIACQMAEEVLQGVVSSICTRIITVNVPGVTRYLEDEECQSIMKEMERKFQVYINPKYVPWEPLPDQDIFETAWTLMSNKNFHKVSSDDAQELRSDHNGGAARDQVDDMDNVDLYSAEEPTDQYSDGIAVDAPSSTEGNSTNGLRQQNDDLEEEAQLSLAIQYSMESNHDWSLEDEEVQLQRALELSKKMMQQEASSSSTNKTPQGTRVKKHNQISLEDAIKSANTLQLHVFAGYSCDLIRVDIAFGKKVSQRQVEEKLEHRTLKNMSEYHMKCLEMIKRKHAVGIQIQGTIITVSGFKEFVTAALCDVKLLLEKMSNMVPDQDILRVVQWVHYNPVSSKPIPYSPDATIFIENVWKMKLKKIDILLDNQPHTIDFEKMQEYNIASGKSVKISRKLVDLGDLGEDVPEEEYSLLSNLPEASKVDEESDEFQNVVKNFYETIQEYHSKIRIIQVEKLMNRLLYNQYKLKKASVLQRATYPEVERTLYHGTNETSVKEICVHGFNRSFCGKNATVYGQGVYFAVNSALSVQDQYSPPNADGYKFILVSKVLTGDYTKGCHSMKTAPLKETGNIPLRYDSVTDDITKPTMFVIFNDTQAFPEYLITCQRIHR</sequence>
<reference evidence="1" key="1">
    <citation type="submission" date="2018-11" db="EMBL/GenBank/DDBJ databases">
        <title>The sequence and de novo assembly of Larimichthys crocea genome using PacBio and Hi-C technologies.</title>
        <authorList>
            <person name="Xu P."/>
            <person name="Chen B."/>
            <person name="Zhou Z."/>
            <person name="Ke Q."/>
            <person name="Wu Y."/>
            <person name="Bai H."/>
            <person name="Pu F."/>
        </authorList>
    </citation>
    <scope>NUCLEOTIDE SEQUENCE</scope>
    <source>
        <tissue evidence="1">Muscle</tissue>
    </source>
</reference>